<dbReference type="SUPFAM" id="SSF57701">
    <property type="entry name" value="Zn2/Cys6 DNA-binding domain"/>
    <property type="match status" value="1"/>
</dbReference>
<dbReference type="OrthoDB" id="5426798at2759"/>
<sequence length="946" mass="104216">MDRGTQPTSGVESRPSLAPAAMLAVDMNRPPSMPSRPAPPYPPSASEPFHGHGVAPSQPDMYPPRQYHRPREPDGGPSNAQQLPSLRTLLQLDTKSSVSTPLSSGAPPPYGASVPYDSSSPVLKRRHDFEGHGHGHIESNAIASRTPQSQHHAQPPSASVAPSLAYPASAPLPGQRPMDSFQGSFGTPLHRDTFGAYHRPSTVATGHSSDLSRSAGGKSMHDDAMDIARPLRRRTESSSRAPVRAPRCLGQREIPGEGLCYVYEDGSYCRAVIDGEPVNPSWGITKAGKPRKRLAQACLTCREKKIKCEPGYPKCHQCAKSQRVCRGGLSSYGISNASGETSPSSSAVLFKNPATELVSPVAGPNKSRALDEQRDLSRTTEAWTNTFAYSRPRTFRPPGVPNTRDMSVHSADSDWSGSVNHGDLEDSRRSSHQDAFAFQWEEDPYQSDPRGTMQLLELYFLHAGRVTYTMFASQPFLRWVESQRDKNRDQLMLLYSTLAVGSVFSTDPEHRELGRRYAAVAAYATEKRFGRFTLQLCQSRLLLALYSFATGREQEAWDFCGAGLRALAALKLNTEEGIKELLDSAVESDYGFDPRTFEECCRRTFWSGFLMDVSSTVCTATTTLDLIRRQRYNGFCGGTLCVISIEDVFLRLPGSDTLYEGCAPGESPLFDFDLLGQQARLGYPLGNMAYLILVSAVWGDVLTFTRRASHRSDVGYEQFYDSFYNKMCERLEVWRNRLPPNLQSTPQNLETSIVEGTAGAYLALHALYHITVIKLNRHIRNQALSADKVARNIDASFRSASSFLATIHQLTSANHQGRIASSSASQVLFSSPFPGYALMLAVDVITATGTVPTLPNLIETIGTTVSYMDDLAVFWASARKQQKAIGDRLKLLVEVARQEEQGVRNGSFGQFWRLPESLDSSFGEEDVMYKANDQVLFEVVGRLTGQ</sequence>
<evidence type="ECO:0000313" key="8">
    <source>
        <dbReference type="EMBL" id="KAF2742180.1"/>
    </source>
</evidence>
<dbReference type="EMBL" id="MU006613">
    <property type="protein sequence ID" value="KAF2742180.1"/>
    <property type="molecule type" value="Genomic_DNA"/>
</dbReference>
<keyword evidence="2" id="KW-0479">Metal-binding</keyword>
<evidence type="ECO:0000256" key="1">
    <source>
        <dbReference type="ARBA" id="ARBA00004123"/>
    </source>
</evidence>
<evidence type="ECO:0000256" key="2">
    <source>
        <dbReference type="ARBA" id="ARBA00022723"/>
    </source>
</evidence>
<feature type="region of interest" description="Disordered" evidence="6">
    <location>
        <begin position="394"/>
        <end position="428"/>
    </location>
</feature>
<feature type="region of interest" description="Disordered" evidence="6">
    <location>
        <begin position="1"/>
        <end position="136"/>
    </location>
</feature>
<dbReference type="Proteomes" id="UP000799440">
    <property type="component" value="Unassembled WGS sequence"/>
</dbReference>
<reference evidence="8" key="1">
    <citation type="journal article" date="2020" name="Stud. Mycol.">
        <title>101 Dothideomycetes genomes: a test case for predicting lifestyles and emergence of pathogens.</title>
        <authorList>
            <person name="Haridas S."/>
            <person name="Albert R."/>
            <person name="Binder M."/>
            <person name="Bloem J."/>
            <person name="Labutti K."/>
            <person name="Salamov A."/>
            <person name="Andreopoulos B."/>
            <person name="Baker S."/>
            <person name="Barry K."/>
            <person name="Bills G."/>
            <person name="Bluhm B."/>
            <person name="Cannon C."/>
            <person name="Castanera R."/>
            <person name="Culley D."/>
            <person name="Daum C."/>
            <person name="Ezra D."/>
            <person name="Gonzalez J."/>
            <person name="Henrissat B."/>
            <person name="Kuo A."/>
            <person name="Liang C."/>
            <person name="Lipzen A."/>
            <person name="Lutzoni F."/>
            <person name="Magnuson J."/>
            <person name="Mondo S."/>
            <person name="Nolan M."/>
            <person name="Ohm R."/>
            <person name="Pangilinan J."/>
            <person name="Park H.-J."/>
            <person name="Ramirez L."/>
            <person name="Alfaro M."/>
            <person name="Sun H."/>
            <person name="Tritt A."/>
            <person name="Yoshinaga Y."/>
            <person name="Zwiers L.-H."/>
            <person name="Turgeon B."/>
            <person name="Goodwin S."/>
            <person name="Spatafora J."/>
            <person name="Crous P."/>
            <person name="Grigoriev I."/>
        </authorList>
    </citation>
    <scope>NUCLEOTIDE SEQUENCE</scope>
    <source>
        <strain evidence="8">CBS 119925</strain>
    </source>
</reference>
<accession>A0A6A6UXQ3</accession>
<dbReference type="GO" id="GO:0003677">
    <property type="term" value="F:DNA binding"/>
    <property type="evidence" value="ECO:0007669"/>
    <property type="project" value="InterPro"/>
</dbReference>
<feature type="compositionally biased region" description="Polar residues" evidence="6">
    <location>
        <begin position="1"/>
        <end position="11"/>
    </location>
</feature>
<comment type="subcellular location">
    <subcellularLocation>
        <location evidence="1">Nucleus</location>
    </subcellularLocation>
</comment>
<evidence type="ECO:0000259" key="7">
    <source>
        <dbReference type="PROSITE" id="PS50048"/>
    </source>
</evidence>
<dbReference type="PROSITE" id="PS00463">
    <property type="entry name" value="ZN2_CY6_FUNGAL_1"/>
    <property type="match status" value="1"/>
</dbReference>
<keyword evidence="3" id="KW-0805">Transcription regulation</keyword>
<dbReference type="Pfam" id="PF04082">
    <property type="entry name" value="Fungal_trans"/>
    <property type="match status" value="1"/>
</dbReference>
<evidence type="ECO:0000256" key="4">
    <source>
        <dbReference type="ARBA" id="ARBA00023163"/>
    </source>
</evidence>
<evidence type="ECO:0000256" key="3">
    <source>
        <dbReference type="ARBA" id="ARBA00023015"/>
    </source>
</evidence>
<evidence type="ECO:0000256" key="5">
    <source>
        <dbReference type="ARBA" id="ARBA00023242"/>
    </source>
</evidence>
<protein>
    <recommendedName>
        <fullName evidence="7">Zn(2)-C6 fungal-type domain-containing protein</fullName>
    </recommendedName>
</protein>
<organism evidence="8 9">
    <name type="scientific">Sporormia fimetaria CBS 119925</name>
    <dbReference type="NCBI Taxonomy" id="1340428"/>
    <lineage>
        <taxon>Eukaryota</taxon>
        <taxon>Fungi</taxon>
        <taxon>Dikarya</taxon>
        <taxon>Ascomycota</taxon>
        <taxon>Pezizomycotina</taxon>
        <taxon>Dothideomycetes</taxon>
        <taxon>Pleosporomycetidae</taxon>
        <taxon>Pleosporales</taxon>
        <taxon>Sporormiaceae</taxon>
        <taxon>Sporormia</taxon>
    </lineage>
</organism>
<dbReference type="GO" id="GO:0000981">
    <property type="term" value="F:DNA-binding transcription factor activity, RNA polymerase II-specific"/>
    <property type="evidence" value="ECO:0007669"/>
    <property type="project" value="InterPro"/>
</dbReference>
<feature type="compositionally biased region" description="Polar residues" evidence="6">
    <location>
        <begin position="202"/>
        <end position="212"/>
    </location>
</feature>
<dbReference type="CDD" id="cd12148">
    <property type="entry name" value="fungal_TF_MHR"/>
    <property type="match status" value="1"/>
</dbReference>
<dbReference type="InterPro" id="IPR050815">
    <property type="entry name" value="TF_fung"/>
</dbReference>
<evidence type="ECO:0000313" key="9">
    <source>
        <dbReference type="Proteomes" id="UP000799440"/>
    </source>
</evidence>
<dbReference type="PANTHER" id="PTHR47338:SF11">
    <property type="entry name" value="ZN(II)2CYS6 TRANSCRIPTION FACTOR (EUROFUNG)"/>
    <property type="match status" value="1"/>
</dbReference>
<dbReference type="SMART" id="SM00066">
    <property type="entry name" value="GAL4"/>
    <property type="match status" value="1"/>
</dbReference>
<dbReference type="PANTHER" id="PTHR47338">
    <property type="entry name" value="ZN(II)2CYS6 TRANSCRIPTION FACTOR (EUROFUNG)-RELATED"/>
    <property type="match status" value="1"/>
</dbReference>
<keyword evidence="9" id="KW-1185">Reference proteome</keyword>
<dbReference type="InterPro" id="IPR036864">
    <property type="entry name" value="Zn2-C6_fun-type_DNA-bd_sf"/>
</dbReference>
<feature type="compositionally biased region" description="Polar residues" evidence="6">
    <location>
        <begin position="91"/>
        <end position="103"/>
    </location>
</feature>
<dbReference type="AlphaFoldDB" id="A0A6A6UXQ3"/>
<dbReference type="Gene3D" id="4.10.240.10">
    <property type="entry name" value="Zn(2)-C6 fungal-type DNA-binding domain"/>
    <property type="match status" value="1"/>
</dbReference>
<keyword evidence="4" id="KW-0804">Transcription</keyword>
<name>A0A6A6UXQ3_9PLEO</name>
<dbReference type="InterPro" id="IPR001138">
    <property type="entry name" value="Zn2Cys6_DnaBD"/>
</dbReference>
<dbReference type="InterPro" id="IPR007219">
    <property type="entry name" value="XnlR_reg_dom"/>
</dbReference>
<evidence type="ECO:0000256" key="6">
    <source>
        <dbReference type="SAM" id="MobiDB-lite"/>
    </source>
</evidence>
<gene>
    <name evidence="8" type="ORF">M011DRAFT_292853</name>
</gene>
<dbReference type="Pfam" id="PF00172">
    <property type="entry name" value="Zn_clus"/>
    <property type="match status" value="1"/>
</dbReference>
<feature type="compositionally biased region" description="Pro residues" evidence="6">
    <location>
        <begin position="31"/>
        <end position="45"/>
    </location>
</feature>
<feature type="region of interest" description="Disordered" evidence="6">
    <location>
        <begin position="200"/>
        <end position="224"/>
    </location>
</feature>
<dbReference type="GO" id="GO:0008270">
    <property type="term" value="F:zinc ion binding"/>
    <property type="evidence" value="ECO:0007669"/>
    <property type="project" value="InterPro"/>
</dbReference>
<dbReference type="GO" id="GO:0005634">
    <property type="term" value="C:nucleus"/>
    <property type="evidence" value="ECO:0007669"/>
    <property type="project" value="UniProtKB-SubCell"/>
</dbReference>
<feature type="compositionally biased region" description="Basic and acidic residues" evidence="6">
    <location>
        <begin position="127"/>
        <end position="136"/>
    </location>
</feature>
<dbReference type="PROSITE" id="PS50048">
    <property type="entry name" value="ZN2_CY6_FUNGAL_2"/>
    <property type="match status" value="1"/>
</dbReference>
<proteinExistence type="predicted"/>
<dbReference type="GO" id="GO:0006351">
    <property type="term" value="P:DNA-templated transcription"/>
    <property type="evidence" value="ECO:0007669"/>
    <property type="project" value="InterPro"/>
</dbReference>
<feature type="domain" description="Zn(2)-C6 fungal-type" evidence="7">
    <location>
        <begin position="297"/>
        <end position="325"/>
    </location>
</feature>
<keyword evidence="5" id="KW-0539">Nucleus</keyword>
<dbReference type="CDD" id="cd00067">
    <property type="entry name" value="GAL4"/>
    <property type="match status" value="1"/>
</dbReference>